<keyword evidence="6" id="KW-0472">Membrane</keyword>
<feature type="transmembrane region" description="Helical" evidence="6">
    <location>
        <begin position="305"/>
        <end position="331"/>
    </location>
</feature>
<feature type="transmembrane region" description="Helical" evidence="6">
    <location>
        <begin position="164"/>
        <end position="186"/>
    </location>
</feature>
<gene>
    <name evidence="7" type="ORF">Esi_0209_0032</name>
</gene>
<dbReference type="AlphaFoldDB" id="D7FQW2"/>
<feature type="transmembrane region" description="Helical" evidence="6">
    <location>
        <begin position="423"/>
        <end position="445"/>
    </location>
</feature>
<feature type="compositionally biased region" description="Gly residues" evidence="5">
    <location>
        <begin position="726"/>
        <end position="735"/>
    </location>
</feature>
<dbReference type="OrthoDB" id="1077582at2759"/>
<name>D7FQW2_ECTSI</name>
<feature type="compositionally biased region" description="Polar residues" evidence="5">
    <location>
        <begin position="659"/>
        <end position="672"/>
    </location>
</feature>
<reference evidence="7 8" key="1">
    <citation type="journal article" date="2010" name="Nature">
        <title>The Ectocarpus genome and the independent evolution of multicellularity in brown algae.</title>
        <authorList>
            <person name="Cock J.M."/>
            <person name="Sterck L."/>
            <person name="Rouze P."/>
            <person name="Scornet D."/>
            <person name="Allen A.E."/>
            <person name="Amoutzias G."/>
            <person name="Anthouard V."/>
            <person name="Artiguenave F."/>
            <person name="Aury J.M."/>
            <person name="Badger J.H."/>
            <person name="Beszteri B."/>
            <person name="Billiau K."/>
            <person name="Bonnet E."/>
            <person name="Bothwell J.H."/>
            <person name="Bowler C."/>
            <person name="Boyen C."/>
            <person name="Brownlee C."/>
            <person name="Carrano C.J."/>
            <person name="Charrier B."/>
            <person name="Cho G.Y."/>
            <person name="Coelho S.M."/>
            <person name="Collen J."/>
            <person name="Corre E."/>
            <person name="Da Silva C."/>
            <person name="Delage L."/>
            <person name="Delaroque N."/>
            <person name="Dittami S.M."/>
            <person name="Doulbeau S."/>
            <person name="Elias M."/>
            <person name="Farnham G."/>
            <person name="Gachon C.M."/>
            <person name="Gschloessl B."/>
            <person name="Heesch S."/>
            <person name="Jabbari K."/>
            <person name="Jubin C."/>
            <person name="Kawai H."/>
            <person name="Kimura K."/>
            <person name="Kloareg B."/>
            <person name="Kupper F.C."/>
            <person name="Lang D."/>
            <person name="Le Bail A."/>
            <person name="Leblanc C."/>
            <person name="Lerouge P."/>
            <person name="Lohr M."/>
            <person name="Lopez P.J."/>
            <person name="Martens C."/>
            <person name="Maumus F."/>
            <person name="Michel G."/>
            <person name="Miranda-Saavedra D."/>
            <person name="Morales J."/>
            <person name="Moreau H."/>
            <person name="Motomura T."/>
            <person name="Nagasato C."/>
            <person name="Napoli C.A."/>
            <person name="Nelson D.R."/>
            <person name="Nyvall-Collen P."/>
            <person name="Peters A.F."/>
            <person name="Pommier C."/>
            <person name="Potin P."/>
            <person name="Poulain J."/>
            <person name="Quesneville H."/>
            <person name="Read B."/>
            <person name="Rensing S.A."/>
            <person name="Ritter A."/>
            <person name="Rousvoal S."/>
            <person name="Samanta M."/>
            <person name="Samson G."/>
            <person name="Schroeder D.C."/>
            <person name="Segurens B."/>
            <person name="Strittmatter M."/>
            <person name="Tonon T."/>
            <person name="Tregear J.W."/>
            <person name="Valentin K."/>
            <person name="von Dassow P."/>
            <person name="Yamagishi T."/>
            <person name="Van de Peer Y."/>
            <person name="Wincker P."/>
        </authorList>
    </citation>
    <scope>NUCLEOTIDE SEQUENCE [LARGE SCALE GENOMIC DNA]</scope>
    <source>
        <strain evidence="8">Ec32 / CCAP1310/4</strain>
    </source>
</reference>
<comment type="subcellular location">
    <subcellularLocation>
        <location evidence="1">Endoplasmic reticulum membrane</location>
        <topology evidence="1">Multi-pass membrane protein</topology>
    </subcellularLocation>
</comment>
<proteinExistence type="predicted"/>
<evidence type="ECO:0000256" key="4">
    <source>
        <dbReference type="ARBA" id="ARBA00023315"/>
    </source>
</evidence>
<evidence type="ECO:0000256" key="2">
    <source>
        <dbReference type="ARBA" id="ARBA00022679"/>
    </source>
</evidence>
<keyword evidence="6" id="KW-0812">Transmembrane</keyword>
<keyword evidence="4" id="KW-0012">Acyltransferase</keyword>
<feature type="compositionally biased region" description="Basic and acidic residues" evidence="5">
    <location>
        <begin position="544"/>
        <end position="555"/>
    </location>
</feature>
<feature type="transmembrane region" description="Helical" evidence="6">
    <location>
        <begin position="193"/>
        <end position="213"/>
    </location>
</feature>
<evidence type="ECO:0000256" key="5">
    <source>
        <dbReference type="SAM" id="MobiDB-lite"/>
    </source>
</evidence>
<keyword evidence="3" id="KW-0256">Endoplasmic reticulum</keyword>
<feature type="region of interest" description="Disordered" evidence="5">
    <location>
        <begin position="715"/>
        <end position="739"/>
    </location>
</feature>
<feature type="region of interest" description="Disordered" evidence="5">
    <location>
        <begin position="544"/>
        <end position="563"/>
    </location>
</feature>
<feature type="region of interest" description="Disordered" evidence="5">
    <location>
        <begin position="637"/>
        <end position="679"/>
    </location>
</feature>
<keyword evidence="6" id="KW-1133">Transmembrane helix</keyword>
<feature type="transmembrane region" description="Helical" evidence="6">
    <location>
        <begin position="752"/>
        <end position="777"/>
    </location>
</feature>
<accession>D7FQW2</accession>
<feature type="region of interest" description="Disordered" evidence="5">
    <location>
        <begin position="128"/>
        <end position="160"/>
    </location>
</feature>
<evidence type="ECO:0000313" key="7">
    <source>
        <dbReference type="EMBL" id="CBJ30672.1"/>
    </source>
</evidence>
<dbReference type="EMBL" id="FN648386">
    <property type="protein sequence ID" value="CBJ30672.1"/>
    <property type="molecule type" value="Genomic_DNA"/>
</dbReference>
<evidence type="ECO:0000313" key="8">
    <source>
        <dbReference type="Proteomes" id="UP000002630"/>
    </source>
</evidence>
<sequence>MTRIMREQPFLDNPTKYPEFSLLIKRHELQHAFRWGLHRHRTVALLALAACSAKFSGAAAPSADFETPAASTVVDEWTAFLTKGLALDLLARHFEGIGKALACMFVMALVATLAYPLHLLITRPPSAVPAGGAGKGQAESERRSPGSQRRQLSSLSSLSSSSPFLPLLSAMVVASTTLPIWTLAVWGSVNLDWGLASGLSVGLLSACLSLKSASFAQSWCCFNAPVTTAKEAAEATGAPSGGETRSREDVCGDGDLAGPPLLTFGEFLFFILAAPSLVCEPEFLRKHARRAPCPGRAFSEFSHAVLVFVALHAACSAFFAPVMRVVAAAVFSTPSPSLVGESAQAALASDFRGCGSGDGEHTCGGSPFNGATIGWVDCVGWAGAEGIHTAGGSGGWFFSLLLDGGGPETAAISYFESLFCGGAGGAGLAGWWGIAAASALAMLVFSPMVHFMAFYGFWHCVCLGCAELWGYPDRNFYGPWWLLAEEPDTMYRLWSTPVHRWVSSCIYRPVVGHKNAAFSQPGRSGGGVRRGLAGTLCRKSEEHQQQGGYAEEKKQQQQQQQKQQKQTQRRWTWRRLLALTSAFLFSSLVHEAVTFVAMRRTCWPVSTFSLVLSIFVISGWDAMYPVRSIISESAAVSGASGEDSGDRHGTGPPAEQAVLPSSSAATRSQPGATATAADVSCGSTVVETSDGTLEDHSEKSYVVVDQARDLGEQHAITSKNGSDSCGTGGGGGVDGAGRVSNTKKAGREWRGWGAVAFFEGASLVMGLAVDFLMWQWWRHTLLYEP</sequence>
<dbReference type="GO" id="GO:0008374">
    <property type="term" value="F:O-acyltransferase activity"/>
    <property type="evidence" value="ECO:0007669"/>
    <property type="project" value="InterPro"/>
</dbReference>
<dbReference type="STRING" id="2880.D7FQW2"/>
<protein>
    <submittedName>
        <fullName evidence="7">Sterol or diacylglycerol O-acyltransferase</fullName>
    </submittedName>
</protein>
<dbReference type="Proteomes" id="UP000002630">
    <property type="component" value="Linkage Group LG15"/>
</dbReference>
<feature type="compositionally biased region" description="Low complexity" evidence="5">
    <location>
        <begin position="145"/>
        <end position="160"/>
    </location>
</feature>
<feature type="transmembrane region" description="Helical" evidence="6">
    <location>
        <begin position="603"/>
        <end position="623"/>
    </location>
</feature>
<evidence type="ECO:0000256" key="6">
    <source>
        <dbReference type="SAM" id="Phobius"/>
    </source>
</evidence>
<dbReference type="EMBL" id="FN649740">
    <property type="protein sequence ID" value="CBJ30672.1"/>
    <property type="molecule type" value="Genomic_DNA"/>
</dbReference>
<dbReference type="InParanoid" id="D7FQW2"/>
<evidence type="ECO:0000256" key="1">
    <source>
        <dbReference type="ARBA" id="ARBA00004477"/>
    </source>
</evidence>
<organism evidence="7 8">
    <name type="scientific">Ectocarpus siliculosus</name>
    <name type="common">Brown alga</name>
    <name type="synonym">Conferva siliculosa</name>
    <dbReference type="NCBI Taxonomy" id="2880"/>
    <lineage>
        <taxon>Eukaryota</taxon>
        <taxon>Sar</taxon>
        <taxon>Stramenopiles</taxon>
        <taxon>Ochrophyta</taxon>
        <taxon>PX clade</taxon>
        <taxon>Phaeophyceae</taxon>
        <taxon>Ectocarpales</taxon>
        <taxon>Ectocarpaceae</taxon>
        <taxon>Ectocarpus</taxon>
    </lineage>
</organism>
<dbReference type="InterPro" id="IPR014371">
    <property type="entry name" value="Oat_ACAT_DAG_ARE"/>
</dbReference>
<feature type="transmembrane region" description="Helical" evidence="6">
    <location>
        <begin position="100"/>
        <end position="121"/>
    </location>
</feature>
<feature type="transmembrane region" description="Helical" evidence="6">
    <location>
        <begin position="576"/>
        <end position="597"/>
    </location>
</feature>
<dbReference type="GO" id="GO:0005789">
    <property type="term" value="C:endoplasmic reticulum membrane"/>
    <property type="evidence" value="ECO:0007669"/>
    <property type="project" value="UniProtKB-SubCell"/>
</dbReference>
<keyword evidence="8" id="KW-1185">Reference proteome</keyword>
<feature type="transmembrane region" description="Helical" evidence="6">
    <location>
        <begin position="267"/>
        <end position="284"/>
    </location>
</feature>
<evidence type="ECO:0000256" key="3">
    <source>
        <dbReference type="ARBA" id="ARBA00022824"/>
    </source>
</evidence>
<dbReference type="PANTHER" id="PTHR10408">
    <property type="entry name" value="STEROL O-ACYLTRANSFERASE"/>
    <property type="match status" value="1"/>
</dbReference>
<keyword evidence="2" id="KW-0808">Transferase</keyword>